<dbReference type="InterPro" id="IPR036388">
    <property type="entry name" value="WH-like_DNA-bd_sf"/>
</dbReference>
<evidence type="ECO:0000256" key="1">
    <source>
        <dbReference type="SAM" id="Phobius"/>
    </source>
</evidence>
<organism evidence="3 4">
    <name type="scientific">Kribbella alba</name>
    <dbReference type="NCBI Taxonomy" id="190197"/>
    <lineage>
        <taxon>Bacteria</taxon>
        <taxon>Bacillati</taxon>
        <taxon>Actinomycetota</taxon>
        <taxon>Actinomycetes</taxon>
        <taxon>Propionibacteriales</taxon>
        <taxon>Kribbellaceae</taxon>
        <taxon>Kribbella</taxon>
    </lineage>
</organism>
<dbReference type="PANTHER" id="PTHR43252">
    <property type="entry name" value="TRANSCRIPTIONAL REGULATOR YQJI"/>
    <property type="match status" value="1"/>
</dbReference>
<comment type="caution">
    <text evidence="3">The sequence shown here is derived from an EMBL/GenBank/DDBJ whole genome shotgun (WGS) entry which is preliminary data.</text>
</comment>
<keyword evidence="4" id="KW-1185">Reference proteome</keyword>
<name>A0ABN2FA26_9ACTN</name>
<keyword evidence="1" id="KW-0472">Membrane</keyword>
<keyword evidence="1" id="KW-1133">Transmembrane helix</keyword>
<evidence type="ECO:0000313" key="3">
    <source>
        <dbReference type="EMBL" id="GAA1636437.1"/>
    </source>
</evidence>
<dbReference type="Gene3D" id="1.10.10.10">
    <property type="entry name" value="Winged helix-like DNA-binding domain superfamily/Winged helix DNA-binding domain"/>
    <property type="match status" value="1"/>
</dbReference>
<sequence>MTPRILPTAGTDSRIPDYSLSTYIVCIVAAMATAELVLGLLHSGPAHGYDVKRGHDAWFPDSRPLAFGQVYTTLARLERDELVEVVDKGSDGGPERTVYGLTEKGREHLANWLAEPIQPALGGVDELVRKVVATIRTGEDATAFLARQRSSHLRRIRELKAAVPGEDDDTPARLVRDYLAVHLDADLRWLDGALDRITELKETRR</sequence>
<dbReference type="EMBL" id="BAAANE010000004">
    <property type="protein sequence ID" value="GAA1636437.1"/>
    <property type="molecule type" value="Genomic_DNA"/>
</dbReference>
<dbReference type="Pfam" id="PF03551">
    <property type="entry name" value="PadR"/>
    <property type="match status" value="1"/>
</dbReference>
<evidence type="ECO:0000313" key="4">
    <source>
        <dbReference type="Proteomes" id="UP001501319"/>
    </source>
</evidence>
<proteinExistence type="predicted"/>
<gene>
    <name evidence="3" type="ORF">GCM10009744_26880</name>
</gene>
<dbReference type="InterPro" id="IPR005149">
    <property type="entry name" value="Tscrpt_reg_PadR_N"/>
</dbReference>
<feature type="domain" description="Transcription regulator PadR N-terminal" evidence="2">
    <location>
        <begin position="37"/>
        <end position="110"/>
    </location>
</feature>
<feature type="transmembrane region" description="Helical" evidence="1">
    <location>
        <begin position="20"/>
        <end position="41"/>
    </location>
</feature>
<dbReference type="SUPFAM" id="SSF46785">
    <property type="entry name" value="Winged helix' DNA-binding domain"/>
    <property type="match status" value="1"/>
</dbReference>
<dbReference type="Proteomes" id="UP001501319">
    <property type="component" value="Unassembled WGS sequence"/>
</dbReference>
<dbReference type="InterPro" id="IPR036390">
    <property type="entry name" value="WH_DNA-bd_sf"/>
</dbReference>
<reference evidence="3 4" key="1">
    <citation type="journal article" date="2019" name="Int. J. Syst. Evol. Microbiol.">
        <title>The Global Catalogue of Microorganisms (GCM) 10K type strain sequencing project: providing services to taxonomists for standard genome sequencing and annotation.</title>
        <authorList>
            <consortium name="The Broad Institute Genomics Platform"/>
            <consortium name="The Broad Institute Genome Sequencing Center for Infectious Disease"/>
            <person name="Wu L."/>
            <person name="Ma J."/>
        </authorList>
    </citation>
    <scope>NUCLEOTIDE SEQUENCE [LARGE SCALE GENOMIC DNA]</scope>
    <source>
        <strain evidence="3 4">JCM 14306</strain>
    </source>
</reference>
<accession>A0ABN2FA26</accession>
<protein>
    <submittedName>
        <fullName evidence="3">PadR family transcriptional regulator</fullName>
    </submittedName>
</protein>
<keyword evidence="1" id="KW-0812">Transmembrane</keyword>
<evidence type="ECO:0000259" key="2">
    <source>
        <dbReference type="Pfam" id="PF03551"/>
    </source>
</evidence>
<dbReference type="PANTHER" id="PTHR43252:SF6">
    <property type="entry name" value="NEGATIVE TRANSCRIPTION REGULATOR PADR"/>
    <property type="match status" value="1"/>
</dbReference>